<dbReference type="AlphaFoldDB" id="A0A6B2EK24"/>
<feature type="compositionally biased region" description="Basic residues" evidence="1">
    <location>
        <begin position="156"/>
        <end position="168"/>
    </location>
</feature>
<proteinExistence type="predicted"/>
<protein>
    <submittedName>
        <fullName evidence="2">Uncharacterized protein</fullName>
    </submittedName>
</protein>
<dbReference type="EMBL" id="GIFK01005429">
    <property type="protein sequence ID" value="NBJ63132.1"/>
    <property type="molecule type" value="Transcribed_RNA"/>
</dbReference>
<organism evidence="2">
    <name type="scientific">Phlebotomus kandelakii</name>
    <dbReference type="NCBI Taxonomy" id="1109342"/>
    <lineage>
        <taxon>Eukaryota</taxon>
        <taxon>Metazoa</taxon>
        <taxon>Ecdysozoa</taxon>
        <taxon>Arthropoda</taxon>
        <taxon>Hexapoda</taxon>
        <taxon>Insecta</taxon>
        <taxon>Pterygota</taxon>
        <taxon>Neoptera</taxon>
        <taxon>Endopterygota</taxon>
        <taxon>Diptera</taxon>
        <taxon>Nematocera</taxon>
        <taxon>Psychodoidea</taxon>
        <taxon>Psychodidae</taxon>
        <taxon>Phlebotomus</taxon>
        <taxon>Larroussius</taxon>
    </lineage>
</organism>
<feature type="compositionally biased region" description="Basic and acidic residues" evidence="1">
    <location>
        <begin position="116"/>
        <end position="135"/>
    </location>
</feature>
<accession>A0A6B2EK24</accession>
<sequence>MTVSKIQMAQPAIVKRNPDNRSIPNGAGMQRSLQTQSNRPNPRRCLFERPAPGENQSIAETESNAILLKKNEEYEWRYGFNIITGRPVEESSDETSATERLQEPPTEEAASVDAGDNAKAECSAEVKDTVKKAEDMCNGDSARNPGKETSSAERSHRVKPYVRATKRTHITDYMKEVKKPSRSSIESKEKH</sequence>
<feature type="region of interest" description="Disordered" evidence="1">
    <location>
        <begin position="84"/>
        <end position="191"/>
    </location>
</feature>
<feature type="region of interest" description="Disordered" evidence="1">
    <location>
        <begin position="1"/>
        <end position="62"/>
    </location>
</feature>
<feature type="compositionally biased region" description="Basic and acidic residues" evidence="1">
    <location>
        <begin position="169"/>
        <end position="191"/>
    </location>
</feature>
<reference evidence="2" key="1">
    <citation type="submission" date="2019-10" db="EMBL/GenBank/DDBJ databases">
        <title>Short sand fly seasons in Tbilisi, Georgia, hinder development of host immunity to saliva of the visceral leishmaniasis vector Phlebotomus kandelakii.</title>
        <authorList>
            <person name="Oliveira F."/>
            <person name="Giorgobiani E."/>
            <person name="Guimaraes-Costa A.B."/>
            <person name="Abdeladhim M."/>
            <person name="Oristian J."/>
            <person name="Tskhvaradze L."/>
            <person name="Tsertsvadze N."/>
            <person name="Zakalashvili M."/>
            <person name="Valenzuela J.G."/>
            <person name="Kamhawi S."/>
        </authorList>
    </citation>
    <scope>NUCLEOTIDE SEQUENCE</scope>
    <source>
        <strain evidence="2">Wild-capture in Tbilisi</strain>
        <tissue evidence="2">Salivary glands</tissue>
    </source>
</reference>
<evidence type="ECO:0000256" key="1">
    <source>
        <dbReference type="SAM" id="MobiDB-lite"/>
    </source>
</evidence>
<feature type="compositionally biased region" description="Polar residues" evidence="1">
    <location>
        <begin position="31"/>
        <end position="40"/>
    </location>
</feature>
<name>A0A6B2EK24_9DIPT</name>
<evidence type="ECO:0000313" key="2">
    <source>
        <dbReference type="EMBL" id="NBJ63132.1"/>
    </source>
</evidence>